<dbReference type="EMBL" id="JAAGNN010000022">
    <property type="protein sequence ID" value="KAF4074829.1"/>
    <property type="molecule type" value="Genomic_DNA"/>
</dbReference>
<feature type="compositionally biased region" description="Basic residues" evidence="1">
    <location>
        <begin position="131"/>
        <end position="145"/>
    </location>
</feature>
<name>A0A7J5ZYR6_AMEME</name>
<feature type="region of interest" description="Disordered" evidence="1">
    <location>
        <begin position="1"/>
        <end position="65"/>
    </location>
</feature>
<proteinExistence type="predicted"/>
<gene>
    <name evidence="2" type="ORF">AMELA_G00243430</name>
</gene>
<protein>
    <submittedName>
        <fullName evidence="2">Uncharacterized protein</fullName>
    </submittedName>
</protein>
<comment type="caution">
    <text evidence="2">The sequence shown here is derived from an EMBL/GenBank/DDBJ whole genome shotgun (WGS) entry which is preliminary data.</text>
</comment>
<feature type="region of interest" description="Disordered" evidence="1">
    <location>
        <begin position="131"/>
        <end position="198"/>
    </location>
</feature>
<feature type="compositionally biased region" description="Basic and acidic residues" evidence="1">
    <location>
        <begin position="170"/>
        <end position="180"/>
    </location>
</feature>
<dbReference type="AlphaFoldDB" id="A0A7J5ZYR6"/>
<keyword evidence="3" id="KW-1185">Reference proteome</keyword>
<dbReference type="Proteomes" id="UP000593565">
    <property type="component" value="Unassembled WGS sequence"/>
</dbReference>
<sequence length="242" mass="26774">MENGAPAEISTTTTRASGDGEASAVKSGENPHTQENIPNGHAGAAPLENGEVRGEAGNGSSSFPVSLPAAGVACFPDSVEKPEGSALQSLRLSIPMQETELSSEPSLEMENEEKIRLEARRRLEEQLKQYRVQRHRERSHNRSSPKSRPCSTLDPELMLHPDILPRASTVRHDRVDRSRDSFPGSNQRRRHPGSQRQEVQIATIRKDPFARRLQNPRLHREIHGQSFEISSHAFKSATSAVV</sequence>
<evidence type="ECO:0000256" key="1">
    <source>
        <dbReference type="SAM" id="MobiDB-lite"/>
    </source>
</evidence>
<evidence type="ECO:0000313" key="3">
    <source>
        <dbReference type="Proteomes" id="UP000593565"/>
    </source>
</evidence>
<accession>A0A7J5ZYR6</accession>
<organism evidence="2 3">
    <name type="scientific">Ameiurus melas</name>
    <name type="common">Black bullhead</name>
    <name type="synonym">Silurus melas</name>
    <dbReference type="NCBI Taxonomy" id="219545"/>
    <lineage>
        <taxon>Eukaryota</taxon>
        <taxon>Metazoa</taxon>
        <taxon>Chordata</taxon>
        <taxon>Craniata</taxon>
        <taxon>Vertebrata</taxon>
        <taxon>Euteleostomi</taxon>
        <taxon>Actinopterygii</taxon>
        <taxon>Neopterygii</taxon>
        <taxon>Teleostei</taxon>
        <taxon>Ostariophysi</taxon>
        <taxon>Siluriformes</taxon>
        <taxon>Ictaluridae</taxon>
        <taxon>Ameiurus</taxon>
    </lineage>
</organism>
<evidence type="ECO:0000313" key="2">
    <source>
        <dbReference type="EMBL" id="KAF4074829.1"/>
    </source>
</evidence>
<reference evidence="2 3" key="1">
    <citation type="submission" date="2020-02" db="EMBL/GenBank/DDBJ databases">
        <title>A chromosome-scale genome assembly of the black bullhead catfish (Ameiurus melas).</title>
        <authorList>
            <person name="Wen M."/>
            <person name="Zham M."/>
            <person name="Cabau C."/>
            <person name="Klopp C."/>
            <person name="Donnadieu C."/>
            <person name="Roques C."/>
            <person name="Bouchez O."/>
            <person name="Lampietro C."/>
            <person name="Jouanno E."/>
            <person name="Herpin A."/>
            <person name="Louis A."/>
            <person name="Berthelot C."/>
            <person name="Parey E."/>
            <person name="Roest-Crollius H."/>
            <person name="Braasch I."/>
            <person name="Postlethwait J."/>
            <person name="Robinson-Rechavi M."/>
            <person name="Echchiki A."/>
            <person name="Begum T."/>
            <person name="Montfort J."/>
            <person name="Schartl M."/>
            <person name="Bobe J."/>
            <person name="Guiguen Y."/>
        </authorList>
    </citation>
    <scope>NUCLEOTIDE SEQUENCE [LARGE SCALE GENOMIC DNA]</scope>
    <source>
        <strain evidence="2">M_S1</strain>
        <tissue evidence="2">Blood</tissue>
    </source>
</reference>